<dbReference type="Gene3D" id="1.10.10.10">
    <property type="entry name" value="Winged helix-like DNA-binding domain superfamily/Winged helix DNA-binding domain"/>
    <property type="match status" value="1"/>
</dbReference>
<comment type="caution">
    <text evidence="4">The sequence shown here is derived from an EMBL/GenBank/DDBJ whole genome shotgun (WGS) entry which is preliminary data.</text>
</comment>
<evidence type="ECO:0000313" key="4">
    <source>
        <dbReference type="EMBL" id="MFC3106557.1"/>
    </source>
</evidence>
<reference evidence="5" key="1">
    <citation type="journal article" date="2019" name="Int. J. Syst. Evol. Microbiol.">
        <title>The Global Catalogue of Microorganisms (GCM) 10K type strain sequencing project: providing services to taxonomists for standard genome sequencing and annotation.</title>
        <authorList>
            <consortium name="The Broad Institute Genomics Platform"/>
            <consortium name="The Broad Institute Genome Sequencing Center for Infectious Disease"/>
            <person name="Wu L."/>
            <person name="Ma J."/>
        </authorList>
    </citation>
    <scope>NUCLEOTIDE SEQUENCE [LARGE SCALE GENOMIC DNA]</scope>
    <source>
        <strain evidence="5">KCTC 42986</strain>
    </source>
</reference>
<dbReference type="InterPro" id="IPR036388">
    <property type="entry name" value="WH-like_DNA-bd_sf"/>
</dbReference>
<organism evidence="4 5">
    <name type="scientific">Undibacterium arcticum</name>
    <dbReference type="NCBI Taxonomy" id="1762892"/>
    <lineage>
        <taxon>Bacteria</taxon>
        <taxon>Pseudomonadati</taxon>
        <taxon>Pseudomonadota</taxon>
        <taxon>Betaproteobacteria</taxon>
        <taxon>Burkholderiales</taxon>
        <taxon>Oxalobacteraceae</taxon>
        <taxon>Undibacterium</taxon>
    </lineage>
</organism>
<dbReference type="EMBL" id="JBHRTP010000003">
    <property type="protein sequence ID" value="MFC3106557.1"/>
    <property type="molecule type" value="Genomic_DNA"/>
</dbReference>
<protein>
    <submittedName>
        <fullName evidence="4">Helix-turn-helix transcriptional regulator</fullName>
    </submittedName>
</protein>
<evidence type="ECO:0000259" key="2">
    <source>
        <dbReference type="PROSITE" id="PS50043"/>
    </source>
</evidence>
<dbReference type="PRINTS" id="PR00038">
    <property type="entry name" value="HTHLUXR"/>
</dbReference>
<evidence type="ECO:0000313" key="5">
    <source>
        <dbReference type="Proteomes" id="UP001595530"/>
    </source>
</evidence>
<dbReference type="SUPFAM" id="SSF46894">
    <property type="entry name" value="C-terminal effector domain of the bipartite response regulators"/>
    <property type="match status" value="1"/>
</dbReference>
<gene>
    <name evidence="4" type="ORF">ACFOFO_01045</name>
</gene>
<proteinExistence type="predicted"/>
<evidence type="ECO:0000256" key="1">
    <source>
        <dbReference type="ARBA" id="ARBA00023125"/>
    </source>
</evidence>
<dbReference type="SMART" id="SM00421">
    <property type="entry name" value="HTH_LUXR"/>
    <property type="match status" value="1"/>
</dbReference>
<feature type="domain" description="PAS" evidence="3">
    <location>
        <begin position="174"/>
        <end position="244"/>
    </location>
</feature>
<dbReference type="InterPro" id="IPR016032">
    <property type="entry name" value="Sig_transdc_resp-reg_C-effctor"/>
</dbReference>
<dbReference type="InterPro" id="IPR000792">
    <property type="entry name" value="Tscrpt_reg_LuxR_C"/>
</dbReference>
<keyword evidence="5" id="KW-1185">Reference proteome</keyword>
<dbReference type="InterPro" id="IPR000014">
    <property type="entry name" value="PAS"/>
</dbReference>
<evidence type="ECO:0000259" key="3">
    <source>
        <dbReference type="PROSITE" id="PS50112"/>
    </source>
</evidence>
<sequence>MTLIDEFSRLIGLIYEGPLEPVPWQQSLNAMRERLHANYVILVLRPSTPDDSGFMVTAGNVTTQAVVSYSTNFYALDPFVGLPPDQIVTVHEILGEARWLESAYYKEYNAPYDVFHVMGADIHTPDGAECRLRVCRPRSAKEFSEDDKALCRRLLPHLKQAVILHAHLDRSECERQLYAGTVERLMVGTIVLDENGKILQTNQAADELLRERDGLRIANKALEAVHTRDNRELQRLIKGALSGHTKPDLSVIEAISVRRPSGKSNLGIVVRSVPMGEWSEGKSRPAAAVFMRDPEQKAPASQEVIRRLFDITPAEAALAIQLANGLSLDEAAEALNITRNTVKAHLRSIFSKTGVTRQTELVRILLNSVVTLGYK</sequence>
<dbReference type="PANTHER" id="PTHR43214">
    <property type="entry name" value="TWO-COMPONENT RESPONSE REGULATOR"/>
    <property type="match status" value="1"/>
</dbReference>
<keyword evidence="1" id="KW-0238">DNA-binding</keyword>
<dbReference type="PROSITE" id="PS50043">
    <property type="entry name" value="HTH_LUXR_2"/>
    <property type="match status" value="1"/>
</dbReference>
<dbReference type="RefSeq" id="WP_390325137.1">
    <property type="nucleotide sequence ID" value="NZ_JBHRTP010000003.1"/>
</dbReference>
<accession>A0ABV7EYC0</accession>
<dbReference type="CDD" id="cd06170">
    <property type="entry name" value="LuxR_C_like"/>
    <property type="match status" value="1"/>
</dbReference>
<dbReference type="Proteomes" id="UP001595530">
    <property type="component" value="Unassembled WGS sequence"/>
</dbReference>
<name>A0ABV7EYC0_9BURK</name>
<dbReference type="InterPro" id="IPR039420">
    <property type="entry name" value="WalR-like"/>
</dbReference>
<dbReference type="PROSITE" id="PS50112">
    <property type="entry name" value="PAS"/>
    <property type="match status" value="1"/>
</dbReference>
<feature type="domain" description="HTH luxR-type" evidence="2">
    <location>
        <begin position="304"/>
        <end position="369"/>
    </location>
</feature>
<dbReference type="Pfam" id="PF00196">
    <property type="entry name" value="GerE"/>
    <property type="match status" value="1"/>
</dbReference>